<feature type="transmembrane region" description="Helical" evidence="1">
    <location>
        <begin position="39"/>
        <end position="60"/>
    </location>
</feature>
<dbReference type="EMBL" id="JACOSL010000008">
    <property type="protein sequence ID" value="MBI1755751.1"/>
    <property type="molecule type" value="Genomic_DNA"/>
</dbReference>
<dbReference type="Proteomes" id="UP000727962">
    <property type="component" value="Unassembled WGS sequence"/>
</dbReference>
<keyword evidence="1" id="KW-0812">Transmembrane</keyword>
<feature type="transmembrane region" description="Helical" evidence="1">
    <location>
        <begin position="72"/>
        <end position="91"/>
    </location>
</feature>
<organism evidence="2 3">
    <name type="scientific">Fimbriimonas ginsengisoli</name>
    <dbReference type="NCBI Taxonomy" id="1005039"/>
    <lineage>
        <taxon>Bacteria</taxon>
        <taxon>Bacillati</taxon>
        <taxon>Armatimonadota</taxon>
        <taxon>Fimbriimonadia</taxon>
        <taxon>Fimbriimonadales</taxon>
        <taxon>Fimbriimonadaceae</taxon>
        <taxon>Fimbriimonas</taxon>
    </lineage>
</organism>
<reference evidence="2" key="1">
    <citation type="submission" date="2020-07" db="EMBL/GenBank/DDBJ databases">
        <title>Huge and variable diversity of episymbiotic CPR bacteria and DPANN archaea in groundwater ecosystems.</title>
        <authorList>
            <person name="He C.Y."/>
            <person name="Keren R."/>
            <person name="Whittaker M."/>
            <person name="Farag I.F."/>
            <person name="Doudna J."/>
            <person name="Cate J.H.D."/>
            <person name="Banfield J.F."/>
        </authorList>
    </citation>
    <scope>NUCLEOTIDE SEQUENCE</scope>
    <source>
        <strain evidence="2">NC_groundwater_17_Pr7_B-0.1um_64_12</strain>
    </source>
</reference>
<proteinExistence type="predicted"/>
<gene>
    <name evidence="2" type="ORF">HYR64_01425</name>
</gene>
<evidence type="ECO:0000313" key="2">
    <source>
        <dbReference type="EMBL" id="MBI1755751.1"/>
    </source>
</evidence>
<feature type="transmembrane region" description="Helical" evidence="1">
    <location>
        <begin position="7"/>
        <end position="27"/>
    </location>
</feature>
<feature type="transmembrane region" description="Helical" evidence="1">
    <location>
        <begin position="111"/>
        <end position="135"/>
    </location>
</feature>
<keyword evidence="1" id="KW-0472">Membrane</keyword>
<evidence type="ECO:0000256" key="1">
    <source>
        <dbReference type="SAM" id="Phobius"/>
    </source>
</evidence>
<protein>
    <submittedName>
        <fullName evidence="2">Uncharacterized protein</fullName>
    </submittedName>
</protein>
<name>A0A931LTX3_FIMGI</name>
<comment type="caution">
    <text evidence="2">The sequence shown here is derived from an EMBL/GenBank/DDBJ whole genome shotgun (WGS) entry which is preliminary data.</text>
</comment>
<accession>A0A931LTX3</accession>
<sequence length="147" mass="15178">MRAPSRIGVGIEAAVALYLVAAAFALVAEGLAHAPAIKVLGALMVPAMAVSVLLLLTLLFPGLLAPGRLSSPLPISLSFLFFALIRFLMALGPDSEPPILRHDGLGAGVGLWRSLPLDLVVVVTQSAVLASLAVLGRDRPVQGQTVD</sequence>
<dbReference type="AlphaFoldDB" id="A0A931LTX3"/>
<evidence type="ECO:0000313" key="3">
    <source>
        <dbReference type="Proteomes" id="UP000727962"/>
    </source>
</evidence>
<keyword evidence="1" id="KW-1133">Transmembrane helix</keyword>